<sequence length="387" mass="41533">MQGILEQCEQIRPEFMRLWEKLVNIDSGSDYSPGLRQVAEIVGEFCARQGMEITYHPVAAADGKCNVTARAAGTGTKSILLLAHMDTVFPVGTAAARPFRTDAEYAYGPGVSDCKGGVVLALYTMHILKKMNNSSYRHVTCCFNCDEEISSPDSRDLIMELAKRHDYVLCLEPGQANDGVIAWRKGVAKLKVTVAGKASHSGSDPDKGCNALLELSHQINRISMLANRDKETTVTFTKMAAGDRLNVVPDYAEAWADVRAVYAEELDRIEREAQALAASATVAGTRTAVELRRGRPPFFPNEGTQQLIDKAKKIYAELGRSLSQSGAGGGADANLAAAAGAIVLDSLGPVKGGPNHTADEKARLDSLAPRLYLLVRLITALGGEAAI</sequence>
<protein>
    <submittedName>
        <fullName evidence="7">Glutamate carboxypeptidase</fullName>
        <ecNumber evidence="7">3.4.17.11</ecNumber>
    </submittedName>
</protein>
<keyword evidence="3 7" id="KW-0378">Hydrolase</keyword>
<evidence type="ECO:0000256" key="5">
    <source>
        <dbReference type="PIRSR" id="PIRSR037238-1"/>
    </source>
</evidence>
<comment type="cofactor">
    <cofactor evidence="1">
        <name>Zn(2+)</name>
        <dbReference type="ChEBI" id="CHEBI:29105"/>
    </cofactor>
</comment>
<evidence type="ECO:0000313" key="8">
    <source>
        <dbReference type="Proteomes" id="UP000003240"/>
    </source>
</evidence>
<evidence type="ECO:0000256" key="1">
    <source>
        <dbReference type="ARBA" id="ARBA00001947"/>
    </source>
</evidence>
<dbReference type="InterPro" id="IPR011650">
    <property type="entry name" value="Peptidase_M20_dimer"/>
</dbReference>
<dbReference type="PROSITE" id="PS00758">
    <property type="entry name" value="ARGE_DAPE_CPG2_1"/>
    <property type="match status" value="1"/>
</dbReference>
<organism evidence="7 8">
    <name type="scientific">Acetonema longum DSM 6540</name>
    <dbReference type="NCBI Taxonomy" id="1009370"/>
    <lineage>
        <taxon>Bacteria</taxon>
        <taxon>Bacillati</taxon>
        <taxon>Bacillota</taxon>
        <taxon>Negativicutes</taxon>
        <taxon>Acetonemataceae</taxon>
        <taxon>Acetonema</taxon>
    </lineage>
</organism>
<dbReference type="InterPro" id="IPR036264">
    <property type="entry name" value="Bact_exopeptidase_dim_dom"/>
</dbReference>
<dbReference type="Pfam" id="PF01546">
    <property type="entry name" value="Peptidase_M20"/>
    <property type="match status" value="1"/>
</dbReference>
<dbReference type="PANTHER" id="PTHR43808:SF9">
    <property type="entry name" value="BLL0789 PROTEIN"/>
    <property type="match status" value="1"/>
</dbReference>
<feature type="active site" description="Proton acceptor" evidence="5">
    <location>
        <position position="147"/>
    </location>
</feature>
<reference evidence="7 8" key="1">
    <citation type="journal article" date="2011" name="EMBO J.">
        <title>Structural diversity of bacterial flagellar motors.</title>
        <authorList>
            <person name="Chen S."/>
            <person name="Beeby M."/>
            <person name="Murphy G.E."/>
            <person name="Leadbetter J.R."/>
            <person name="Hendrixson D.R."/>
            <person name="Briegel A."/>
            <person name="Li Z."/>
            <person name="Shi J."/>
            <person name="Tocheva E.I."/>
            <person name="Muller A."/>
            <person name="Dobro M.J."/>
            <person name="Jensen G.J."/>
        </authorList>
    </citation>
    <scope>NUCLEOTIDE SEQUENCE [LARGE SCALE GENOMIC DNA]</scope>
    <source>
        <strain evidence="7 8">DSM 6540</strain>
    </source>
</reference>
<dbReference type="SUPFAM" id="SSF53187">
    <property type="entry name" value="Zn-dependent exopeptidases"/>
    <property type="match status" value="1"/>
</dbReference>
<comment type="caution">
    <text evidence="7">The sequence shown here is derived from an EMBL/GenBank/DDBJ whole genome shotgun (WGS) entry which is preliminary data.</text>
</comment>
<keyword evidence="7" id="KW-0121">Carboxypeptidase</keyword>
<dbReference type="InterPro" id="IPR002933">
    <property type="entry name" value="Peptidase_M20"/>
</dbReference>
<name>F7NFT6_9FIRM</name>
<dbReference type="CDD" id="cd03885">
    <property type="entry name" value="M20_CPDG2"/>
    <property type="match status" value="1"/>
</dbReference>
<dbReference type="eggNOG" id="COG0624">
    <property type="taxonomic scope" value="Bacteria"/>
</dbReference>
<dbReference type="EC" id="3.4.17.11" evidence="7"/>
<evidence type="ECO:0000256" key="2">
    <source>
        <dbReference type="ARBA" id="ARBA00022723"/>
    </source>
</evidence>
<dbReference type="AlphaFoldDB" id="F7NFT6"/>
<evidence type="ECO:0000256" key="4">
    <source>
        <dbReference type="ARBA" id="ARBA00022833"/>
    </source>
</evidence>
<evidence type="ECO:0000259" key="6">
    <source>
        <dbReference type="Pfam" id="PF07687"/>
    </source>
</evidence>
<dbReference type="Pfam" id="PF07687">
    <property type="entry name" value="M20_dimer"/>
    <property type="match status" value="1"/>
</dbReference>
<keyword evidence="4" id="KW-0862">Zinc</keyword>
<dbReference type="Gene3D" id="3.30.70.360">
    <property type="match status" value="1"/>
</dbReference>
<keyword evidence="7" id="KW-0645">Protease</keyword>
<dbReference type="InterPro" id="IPR050072">
    <property type="entry name" value="Peptidase_M20A"/>
</dbReference>
<dbReference type="GO" id="GO:0046872">
    <property type="term" value="F:metal ion binding"/>
    <property type="evidence" value="ECO:0007669"/>
    <property type="project" value="UniProtKB-KW"/>
</dbReference>
<dbReference type="RefSeq" id="WP_004093234.1">
    <property type="nucleotide sequence ID" value="NZ_AFGF01000034.1"/>
</dbReference>
<proteinExistence type="predicted"/>
<dbReference type="SUPFAM" id="SSF55031">
    <property type="entry name" value="Bacterial exopeptidase dimerisation domain"/>
    <property type="match status" value="1"/>
</dbReference>
<feature type="domain" description="Peptidase M20 dimerisation" evidence="6">
    <location>
        <begin position="184"/>
        <end position="281"/>
    </location>
</feature>
<dbReference type="STRING" id="1009370.ALO_04588"/>
<accession>F7NFT6</accession>
<feature type="active site" evidence="5">
    <location>
        <position position="86"/>
    </location>
</feature>
<dbReference type="Proteomes" id="UP000003240">
    <property type="component" value="Unassembled WGS sequence"/>
</dbReference>
<keyword evidence="8" id="KW-1185">Reference proteome</keyword>
<gene>
    <name evidence="7" type="ORF">ALO_04588</name>
</gene>
<dbReference type="InterPro" id="IPR017150">
    <property type="entry name" value="Pept_M20_glutamate_carboxypep"/>
</dbReference>
<evidence type="ECO:0000256" key="3">
    <source>
        <dbReference type="ARBA" id="ARBA00022801"/>
    </source>
</evidence>
<evidence type="ECO:0000313" key="7">
    <source>
        <dbReference type="EMBL" id="EGO65097.1"/>
    </source>
</evidence>
<keyword evidence="2" id="KW-0479">Metal-binding</keyword>
<dbReference type="InterPro" id="IPR001261">
    <property type="entry name" value="ArgE/DapE_CS"/>
</dbReference>
<dbReference type="Gene3D" id="3.40.630.10">
    <property type="entry name" value="Zn peptidases"/>
    <property type="match status" value="1"/>
</dbReference>
<dbReference type="PIRSF" id="PIRSF037238">
    <property type="entry name" value="Carboxypeptidase_G2"/>
    <property type="match status" value="1"/>
</dbReference>
<dbReference type="NCBIfam" id="NF004788">
    <property type="entry name" value="PRK06133.1"/>
    <property type="match status" value="1"/>
</dbReference>
<dbReference type="PANTHER" id="PTHR43808">
    <property type="entry name" value="ACETYLORNITHINE DEACETYLASE"/>
    <property type="match status" value="1"/>
</dbReference>
<dbReference type="GO" id="GO:0004180">
    <property type="term" value="F:carboxypeptidase activity"/>
    <property type="evidence" value="ECO:0007669"/>
    <property type="project" value="UniProtKB-KW"/>
</dbReference>
<dbReference type="EMBL" id="AFGF01000034">
    <property type="protein sequence ID" value="EGO65097.1"/>
    <property type="molecule type" value="Genomic_DNA"/>
</dbReference>